<name>A0ABX0XA42_9BACT</name>
<dbReference type="Pfam" id="PF11751">
    <property type="entry name" value="PorP_SprF"/>
    <property type="match status" value="1"/>
</dbReference>
<proteinExistence type="predicted"/>
<evidence type="ECO:0000313" key="3">
    <source>
        <dbReference type="Proteomes" id="UP000770785"/>
    </source>
</evidence>
<feature type="chain" id="PRO_5046442917" evidence="1">
    <location>
        <begin position="16"/>
        <end position="332"/>
    </location>
</feature>
<sequence>MPLLLLFLTALPLSAQDPVFSQFYAAPLRLNPALAGIGAAPRLTVNYRTQHTSYPSAFVTMAASYEQPVAKTPSSFGVRFMSDRQLEGAYRNTEAALVYSYDVQFTPTLHARLGLAAGILNTSLDFSRLTFGDILDPVTGSAEGTSREILEAASNTSADFGAGVVVYGGSHYGGVSFEHINRPDENLFELNNQLYSGRPQRLTLTAGSQIDLKSISTRKRPAYVTPNILYVGQAKLRQLTLGSYFGYGPLAIGGWYRHAFENADGFITAVSFRQDILRVGFSYDAVVSDLRNVPGGLGATFEVSVMIDFADSDRLKKNRFRRRYSECFRMFQ</sequence>
<evidence type="ECO:0000256" key="1">
    <source>
        <dbReference type="SAM" id="SignalP"/>
    </source>
</evidence>
<feature type="signal peptide" evidence="1">
    <location>
        <begin position="1"/>
        <end position="15"/>
    </location>
</feature>
<reference evidence="2 3" key="1">
    <citation type="submission" date="2020-03" db="EMBL/GenBank/DDBJ databases">
        <title>Genomic Encyclopedia of Type Strains, Phase IV (KMG-IV): sequencing the most valuable type-strain genomes for metagenomic binning, comparative biology and taxonomic classification.</title>
        <authorList>
            <person name="Goeker M."/>
        </authorList>
    </citation>
    <scope>NUCLEOTIDE SEQUENCE [LARGE SCALE GENOMIC DNA]</scope>
    <source>
        <strain evidence="2 3">DSM 105096</strain>
    </source>
</reference>
<keyword evidence="3" id="KW-1185">Reference proteome</keyword>
<organism evidence="2 3">
    <name type="scientific">Neolewinella antarctica</name>
    <dbReference type="NCBI Taxonomy" id="442734"/>
    <lineage>
        <taxon>Bacteria</taxon>
        <taxon>Pseudomonadati</taxon>
        <taxon>Bacteroidota</taxon>
        <taxon>Saprospiria</taxon>
        <taxon>Saprospirales</taxon>
        <taxon>Lewinellaceae</taxon>
        <taxon>Neolewinella</taxon>
    </lineage>
</organism>
<dbReference type="Proteomes" id="UP000770785">
    <property type="component" value="Unassembled WGS sequence"/>
</dbReference>
<accession>A0ABX0XA42</accession>
<gene>
    <name evidence="2" type="ORF">GGR27_001327</name>
</gene>
<protein>
    <submittedName>
        <fullName evidence="2">Type IX secretion system PorP/SprF family membrane protein</fullName>
    </submittedName>
</protein>
<keyword evidence="1" id="KW-0732">Signal</keyword>
<evidence type="ECO:0000313" key="2">
    <source>
        <dbReference type="EMBL" id="NJC25828.1"/>
    </source>
</evidence>
<comment type="caution">
    <text evidence="2">The sequence shown here is derived from an EMBL/GenBank/DDBJ whole genome shotgun (WGS) entry which is preliminary data.</text>
</comment>
<dbReference type="RefSeq" id="WP_168036604.1">
    <property type="nucleotide sequence ID" value="NZ_JAATJH010000002.1"/>
</dbReference>
<dbReference type="NCBIfam" id="TIGR03519">
    <property type="entry name" value="T9SS_PorP_fam"/>
    <property type="match status" value="1"/>
</dbReference>
<dbReference type="EMBL" id="JAATJH010000002">
    <property type="protein sequence ID" value="NJC25828.1"/>
    <property type="molecule type" value="Genomic_DNA"/>
</dbReference>
<dbReference type="InterPro" id="IPR019861">
    <property type="entry name" value="PorP/SprF_Bacteroidetes"/>
</dbReference>